<feature type="region of interest" description="Disordered" evidence="1">
    <location>
        <begin position="21"/>
        <end position="47"/>
    </location>
</feature>
<organism evidence="3 4">
    <name type="scientific">Pyricularia grisea</name>
    <name type="common">Crabgrass-specific blast fungus</name>
    <name type="synonym">Magnaporthe grisea</name>
    <dbReference type="NCBI Taxonomy" id="148305"/>
    <lineage>
        <taxon>Eukaryota</taxon>
        <taxon>Fungi</taxon>
        <taxon>Dikarya</taxon>
        <taxon>Ascomycota</taxon>
        <taxon>Pezizomycotina</taxon>
        <taxon>Sordariomycetes</taxon>
        <taxon>Sordariomycetidae</taxon>
        <taxon>Magnaporthales</taxon>
        <taxon>Pyriculariaceae</taxon>
        <taxon>Pyricularia</taxon>
    </lineage>
</organism>
<proteinExistence type="predicted"/>
<reference evidence="4" key="3">
    <citation type="submission" date="2025-08" db="UniProtKB">
        <authorList>
            <consortium name="RefSeq"/>
        </authorList>
    </citation>
    <scope>IDENTIFICATION</scope>
    <source>
        <strain evidence="4">NI907</strain>
    </source>
</reference>
<name>A0A6P8AWV2_PYRGI</name>
<reference evidence="4" key="2">
    <citation type="submission" date="2019-10" db="EMBL/GenBank/DDBJ databases">
        <authorList>
            <consortium name="NCBI Genome Project"/>
        </authorList>
    </citation>
    <scope>NUCLEOTIDE SEQUENCE</scope>
    <source>
        <strain evidence="4">NI907</strain>
    </source>
</reference>
<dbReference type="RefSeq" id="XP_030979401.1">
    <property type="nucleotide sequence ID" value="XM_031128458.1"/>
</dbReference>
<feature type="chain" id="PRO_5028214372" evidence="2">
    <location>
        <begin position="23"/>
        <end position="122"/>
    </location>
</feature>
<accession>A0A6P8AWV2</accession>
<keyword evidence="3" id="KW-1185">Reference proteome</keyword>
<dbReference type="GeneID" id="41963366"/>
<protein>
    <submittedName>
        <fullName evidence="4">Uncharacterized protein</fullName>
    </submittedName>
</protein>
<feature type="signal peptide" evidence="2">
    <location>
        <begin position="1"/>
        <end position="22"/>
    </location>
</feature>
<dbReference type="Proteomes" id="UP000515153">
    <property type="component" value="Chromosome V"/>
</dbReference>
<keyword evidence="2" id="KW-0732">Signal</keyword>
<evidence type="ECO:0000313" key="3">
    <source>
        <dbReference type="Proteomes" id="UP000515153"/>
    </source>
</evidence>
<evidence type="ECO:0000313" key="4">
    <source>
        <dbReference type="RefSeq" id="XP_030979401.1"/>
    </source>
</evidence>
<reference evidence="3 4" key="1">
    <citation type="journal article" date="2019" name="Mol. Biol. Evol.">
        <title>Blast fungal genomes show frequent chromosomal changes, gene gains and losses, and effector gene turnover.</title>
        <authorList>
            <person name="Gomez Luciano L.B."/>
            <person name="Jason Tsai I."/>
            <person name="Chuma I."/>
            <person name="Tosa Y."/>
            <person name="Chen Y.H."/>
            <person name="Li J.Y."/>
            <person name="Li M.Y."/>
            <person name="Jade Lu M.Y."/>
            <person name="Nakayashiki H."/>
            <person name="Li W.H."/>
        </authorList>
    </citation>
    <scope>NUCLEOTIDE SEQUENCE [LARGE SCALE GENOMIC DNA]</scope>
    <source>
        <strain evidence="3 4">NI907</strain>
    </source>
</reference>
<evidence type="ECO:0000256" key="1">
    <source>
        <dbReference type="SAM" id="MobiDB-lite"/>
    </source>
</evidence>
<evidence type="ECO:0000256" key="2">
    <source>
        <dbReference type="SAM" id="SignalP"/>
    </source>
</evidence>
<dbReference type="KEGG" id="pgri:PgNI_08461"/>
<gene>
    <name evidence="4" type="ORF">PgNI_08461</name>
</gene>
<feature type="compositionally biased region" description="Low complexity" evidence="1">
    <location>
        <begin position="31"/>
        <end position="43"/>
    </location>
</feature>
<sequence>MRFLNWVALSALLASQTKKVVASPGNRGAKSSPISSSISSPESLSDEEFEKFCCVYIVNLGKPDQREWPVLTGKEVWFEHKRKKYDVMALDRCNLVWGRRGEPKGVTFEFLETRTANKDGTC</sequence>
<dbReference type="AlphaFoldDB" id="A0A6P8AWV2"/>